<evidence type="ECO:0000256" key="1">
    <source>
        <dbReference type="SAM" id="SignalP"/>
    </source>
</evidence>
<reference evidence="4" key="1">
    <citation type="submission" date="2017-09" db="EMBL/GenBank/DDBJ databases">
        <authorList>
            <person name="Varghese N."/>
            <person name="Submissions S."/>
        </authorList>
    </citation>
    <scope>NUCLEOTIDE SEQUENCE [LARGE SCALE GENOMIC DNA]</scope>
    <source>
        <strain evidence="4">CGMCC 1.12803</strain>
    </source>
</reference>
<dbReference type="InterPro" id="IPR025510">
    <property type="entry name" value="DUF4397"/>
</dbReference>
<evidence type="ECO:0000259" key="2">
    <source>
        <dbReference type="Pfam" id="PF14344"/>
    </source>
</evidence>
<keyword evidence="4" id="KW-1185">Reference proteome</keyword>
<proteinExistence type="predicted"/>
<organism evidence="3 4">
    <name type="scientific">Pedobacter xixiisoli</name>
    <dbReference type="NCBI Taxonomy" id="1476464"/>
    <lineage>
        <taxon>Bacteria</taxon>
        <taxon>Pseudomonadati</taxon>
        <taxon>Bacteroidota</taxon>
        <taxon>Sphingobacteriia</taxon>
        <taxon>Sphingobacteriales</taxon>
        <taxon>Sphingobacteriaceae</taxon>
        <taxon>Pedobacter</taxon>
    </lineage>
</organism>
<evidence type="ECO:0000313" key="3">
    <source>
        <dbReference type="EMBL" id="SOD13350.1"/>
    </source>
</evidence>
<dbReference type="AlphaFoldDB" id="A0A285ZUN2"/>
<gene>
    <name evidence="3" type="ORF">SAMN06297358_1177</name>
</gene>
<dbReference type="PROSITE" id="PS51257">
    <property type="entry name" value="PROKAR_LIPOPROTEIN"/>
    <property type="match status" value="1"/>
</dbReference>
<sequence>MKKITYKLLSLLCLTLLFMGQACKKDKVDHILDNRVLTDNRANSTARIINLGGFNQVIANGDSLTNFVVRNNIGPDSYKFPGTSYFPIDGRLGKTWNVPQDLFDAQGSAKFDFMSRLYQPTLLPDIKVEVKNDYSNPTDYFLMPSVFMTGQPEVVPIKRGVAAPSKPDHFKIRIVNLSGEIKNKGNNASGLLEDLTGSVSLAFADGTLVDPQTNNISSAKQSSEYIEIPYGTYQFKILMQNGRQMPALGSELYEFTLIDPPTSTIPNNLMNSTALTYAPIQTYQPGGIYTILVAPQRYNYLINEIGETSDTYQNSFQIINDNSVPANNTYFRIHGANAWDAQQISFRSNGKVIANNLDFGNVSEYANFVHGNHTVEALDAKGKVIASAQQTLRPAQNYTAWLYQDPSGAAKLLIVANDLSGAISSQNTNQDDATFARTQQKFFFFKRFLNFSGDNPYITFTSNNGQPVGAGNSAVGVNMQPGVPLFERPFASGSYNQPAFDLMVYRSKPNVVPGIWANDINKLKNDDFIAKKELYTQASRKIPVQEAGIYTIALIGKTAATSLATQAKMIIVKHNK</sequence>
<dbReference type="EMBL" id="OCMT01000001">
    <property type="protein sequence ID" value="SOD13350.1"/>
    <property type="molecule type" value="Genomic_DNA"/>
</dbReference>
<accession>A0A285ZUN2</accession>
<evidence type="ECO:0000313" key="4">
    <source>
        <dbReference type="Proteomes" id="UP000219281"/>
    </source>
</evidence>
<feature type="domain" description="DUF4397" evidence="2">
    <location>
        <begin position="340"/>
        <end position="424"/>
    </location>
</feature>
<feature type="signal peptide" evidence="1">
    <location>
        <begin position="1"/>
        <end position="24"/>
    </location>
</feature>
<protein>
    <recommendedName>
        <fullName evidence="2">DUF4397 domain-containing protein</fullName>
    </recommendedName>
</protein>
<dbReference type="Pfam" id="PF14344">
    <property type="entry name" value="DUF4397"/>
    <property type="match status" value="1"/>
</dbReference>
<name>A0A285ZUN2_9SPHI</name>
<dbReference type="RefSeq" id="WP_138765757.1">
    <property type="nucleotide sequence ID" value="NZ_OCMT01000001.1"/>
</dbReference>
<dbReference type="OrthoDB" id="615056at2"/>
<feature type="chain" id="PRO_5012718763" description="DUF4397 domain-containing protein" evidence="1">
    <location>
        <begin position="25"/>
        <end position="576"/>
    </location>
</feature>
<dbReference type="Proteomes" id="UP000219281">
    <property type="component" value="Unassembled WGS sequence"/>
</dbReference>
<keyword evidence="1" id="KW-0732">Signal</keyword>